<dbReference type="Proteomes" id="UP001529510">
    <property type="component" value="Unassembled WGS sequence"/>
</dbReference>
<feature type="non-terminal residue" evidence="1">
    <location>
        <position position="1"/>
    </location>
</feature>
<gene>
    <name evidence="1" type="ORF">M9458_029227</name>
</gene>
<name>A0ABD0PS93_CIRMR</name>
<feature type="non-terminal residue" evidence="1">
    <location>
        <position position="51"/>
    </location>
</feature>
<sequence length="51" mass="5715">VEEEAAAQGESLLSGEEHLTLITESMSITSSDEEKLQLLNKNTELRRLNKE</sequence>
<dbReference type="AlphaFoldDB" id="A0ABD0PS93"/>
<protein>
    <submittedName>
        <fullName evidence="1">Uncharacterized protein</fullName>
    </submittedName>
</protein>
<organism evidence="1 2">
    <name type="scientific">Cirrhinus mrigala</name>
    <name type="common">Mrigala</name>
    <dbReference type="NCBI Taxonomy" id="683832"/>
    <lineage>
        <taxon>Eukaryota</taxon>
        <taxon>Metazoa</taxon>
        <taxon>Chordata</taxon>
        <taxon>Craniata</taxon>
        <taxon>Vertebrata</taxon>
        <taxon>Euteleostomi</taxon>
        <taxon>Actinopterygii</taxon>
        <taxon>Neopterygii</taxon>
        <taxon>Teleostei</taxon>
        <taxon>Ostariophysi</taxon>
        <taxon>Cypriniformes</taxon>
        <taxon>Cyprinidae</taxon>
        <taxon>Labeoninae</taxon>
        <taxon>Labeonini</taxon>
        <taxon>Cirrhinus</taxon>
    </lineage>
</organism>
<reference evidence="1 2" key="1">
    <citation type="submission" date="2024-05" db="EMBL/GenBank/DDBJ databases">
        <title>Genome sequencing and assembly of Indian major carp, Cirrhinus mrigala (Hamilton, 1822).</title>
        <authorList>
            <person name="Mohindra V."/>
            <person name="Chowdhury L.M."/>
            <person name="Lal K."/>
            <person name="Jena J.K."/>
        </authorList>
    </citation>
    <scope>NUCLEOTIDE SEQUENCE [LARGE SCALE GENOMIC DNA]</scope>
    <source>
        <strain evidence="1">CM1030</strain>
        <tissue evidence="1">Blood</tissue>
    </source>
</reference>
<accession>A0ABD0PS93</accession>
<proteinExistence type="predicted"/>
<evidence type="ECO:0000313" key="2">
    <source>
        <dbReference type="Proteomes" id="UP001529510"/>
    </source>
</evidence>
<keyword evidence="2" id="KW-1185">Reference proteome</keyword>
<dbReference type="EMBL" id="JAMKFB020000014">
    <property type="protein sequence ID" value="KAL0176897.1"/>
    <property type="molecule type" value="Genomic_DNA"/>
</dbReference>
<comment type="caution">
    <text evidence="1">The sequence shown here is derived from an EMBL/GenBank/DDBJ whole genome shotgun (WGS) entry which is preliminary data.</text>
</comment>
<evidence type="ECO:0000313" key="1">
    <source>
        <dbReference type="EMBL" id="KAL0176897.1"/>
    </source>
</evidence>